<dbReference type="RefSeq" id="WP_406831920.1">
    <property type="nucleotide sequence ID" value="NZ_CP157483.1"/>
</dbReference>
<dbReference type="Gene3D" id="3.40.50.300">
    <property type="entry name" value="P-loop containing nucleotide triphosphate hydrolases"/>
    <property type="match status" value="1"/>
</dbReference>
<reference evidence="2" key="1">
    <citation type="submission" date="2024-05" db="EMBL/GenBank/DDBJ databases">
        <authorList>
            <person name="Kim S."/>
            <person name="Heo J."/>
            <person name="Choi H."/>
            <person name="Choi Y."/>
            <person name="Kwon S.-W."/>
            <person name="Kim Y."/>
        </authorList>
    </citation>
    <scope>NUCLEOTIDE SEQUENCE</scope>
    <source>
        <strain evidence="2">KACC 23699</strain>
    </source>
</reference>
<protein>
    <submittedName>
        <fullName evidence="2">ATP-binding protein</fullName>
    </submittedName>
</protein>
<dbReference type="InterPro" id="IPR027417">
    <property type="entry name" value="P-loop_NTPase"/>
</dbReference>
<dbReference type="GO" id="GO:0005524">
    <property type="term" value="F:ATP binding"/>
    <property type="evidence" value="ECO:0007669"/>
    <property type="project" value="UniProtKB-KW"/>
</dbReference>
<evidence type="ECO:0000313" key="2">
    <source>
        <dbReference type="EMBL" id="XBO44434.1"/>
    </source>
</evidence>
<proteinExistence type="predicted"/>
<dbReference type="AlphaFoldDB" id="A0AAU7JWD7"/>
<sequence>MTPGHPGDHTSARVVVLAGPSGAGKSRLAQRLHDAHGWPIVRLDDFYRDEDDPAMPRSAELGIVDWDHPDSWNRPAAVDALGTLVATGSVLTPVYDISTSRAVDSATVHAGPHDLVLAEGIFAAEIIGDLRERGLLAGAYCVHHRPFVTFVRRLARDLRERRKPPWTLVRRGLALMRAEPSVIARQEGLGATPARAKDLEPLLSALAR</sequence>
<keyword evidence="2" id="KW-0067">ATP-binding</keyword>
<dbReference type="InterPro" id="IPR006083">
    <property type="entry name" value="PRK/URK"/>
</dbReference>
<name>A0AAU7JWD7_9MICO</name>
<gene>
    <name evidence="2" type="ORF">ABEG17_03610</name>
</gene>
<feature type="domain" description="Phosphoribulokinase/uridine kinase" evidence="1">
    <location>
        <begin position="14"/>
        <end position="161"/>
    </location>
</feature>
<dbReference type="PANTHER" id="PTHR10285">
    <property type="entry name" value="URIDINE KINASE"/>
    <property type="match status" value="1"/>
</dbReference>
<evidence type="ECO:0000259" key="1">
    <source>
        <dbReference type="Pfam" id="PF00485"/>
    </source>
</evidence>
<accession>A0AAU7JWD7</accession>
<dbReference type="SUPFAM" id="SSF52540">
    <property type="entry name" value="P-loop containing nucleoside triphosphate hydrolases"/>
    <property type="match status" value="1"/>
</dbReference>
<dbReference type="GO" id="GO:0016301">
    <property type="term" value="F:kinase activity"/>
    <property type="evidence" value="ECO:0007669"/>
    <property type="project" value="InterPro"/>
</dbReference>
<dbReference type="EMBL" id="CP157483">
    <property type="protein sequence ID" value="XBO44434.1"/>
    <property type="molecule type" value="Genomic_DNA"/>
</dbReference>
<dbReference type="Pfam" id="PF00485">
    <property type="entry name" value="PRK"/>
    <property type="match status" value="1"/>
</dbReference>
<keyword evidence="2" id="KW-0547">Nucleotide-binding</keyword>
<organism evidence="2">
    <name type="scientific">Pedococcus sp. KACC 23699</name>
    <dbReference type="NCBI Taxonomy" id="3149228"/>
    <lineage>
        <taxon>Bacteria</taxon>
        <taxon>Bacillati</taxon>
        <taxon>Actinomycetota</taxon>
        <taxon>Actinomycetes</taxon>
        <taxon>Micrococcales</taxon>
        <taxon>Intrasporangiaceae</taxon>
        <taxon>Pedococcus</taxon>
    </lineage>
</organism>